<keyword evidence="2" id="KW-1185">Reference proteome</keyword>
<dbReference type="GeneID" id="62168021"/>
<dbReference type="EMBL" id="JAATWM020000056">
    <property type="protein sequence ID" value="KAF9870270.1"/>
    <property type="molecule type" value="Genomic_DNA"/>
</dbReference>
<dbReference type="Proteomes" id="UP000781932">
    <property type="component" value="Unassembled WGS sequence"/>
</dbReference>
<accession>A0A9P6LF76</accession>
<reference evidence="1" key="2">
    <citation type="submission" date="2020-11" db="EMBL/GenBank/DDBJ databases">
        <title>Whole genome sequencing of Colletotrichum sp.</title>
        <authorList>
            <person name="Li H."/>
        </authorList>
    </citation>
    <scope>NUCLEOTIDE SEQUENCE</scope>
    <source>
        <strain evidence="1">CkLH20</strain>
    </source>
</reference>
<sequence length="68" mass="7797">MPSSSTAPYGTILTWRRKKARRRRRTTAEPALSDLDEFEFRVAFSSTEIRWVTESEAQLAAPDTVFGF</sequence>
<protein>
    <submittedName>
        <fullName evidence="1">Uncharacterized protein</fullName>
    </submittedName>
</protein>
<proteinExistence type="predicted"/>
<evidence type="ECO:0000313" key="1">
    <source>
        <dbReference type="EMBL" id="KAF9870270.1"/>
    </source>
</evidence>
<evidence type="ECO:0000313" key="2">
    <source>
        <dbReference type="Proteomes" id="UP000781932"/>
    </source>
</evidence>
<dbReference type="AlphaFoldDB" id="A0A9P6LF76"/>
<dbReference type="RefSeq" id="XP_038739731.1">
    <property type="nucleotide sequence ID" value="XM_038894947.1"/>
</dbReference>
<gene>
    <name evidence="1" type="ORF">CkaCkLH20_12234</name>
</gene>
<name>A0A9P6LF76_9PEZI</name>
<organism evidence="1 2">
    <name type="scientific">Colletotrichum karsti</name>
    <dbReference type="NCBI Taxonomy" id="1095194"/>
    <lineage>
        <taxon>Eukaryota</taxon>
        <taxon>Fungi</taxon>
        <taxon>Dikarya</taxon>
        <taxon>Ascomycota</taxon>
        <taxon>Pezizomycotina</taxon>
        <taxon>Sordariomycetes</taxon>
        <taxon>Hypocreomycetidae</taxon>
        <taxon>Glomerellales</taxon>
        <taxon>Glomerellaceae</taxon>
        <taxon>Colletotrichum</taxon>
        <taxon>Colletotrichum boninense species complex</taxon>
    </lineage>
</organism>
<reference evidence="1" key="1">
    <citation type="submission" date="2020-03" db="EMBL/GenBank/DDBJ databases">
        <authorList>
            <person name="He L."/>
        </authorList>
    </citation>
    <scope>NUCLEOTIDE SEQUENCE</scope>
    <source>
        <strain evidence="1">CkLH20</strain>
    </source>
</reference>
<comment type="caution">
    <text evidence="1">The sequence shown here is derived from an EMBL/GenBank/DDBJ whole genome shotgun (WGS) entry which is preliminary data.</text>
</comment>